<reference evidence="3 4" key="1">
    <citation type="submission" date="2018-06" db="EMBL/GenBank/DDBJ databases">
        <title>Extensive metabolic versatility and redundancy in microbially diverse, dynamic hydrothermal sediments.</title>
        <authorList>
            <person name="Dombrowski N."/>
            <person name="Teske A."/>
            <person name="Baker B.J."/>
        </authorList>
    </citation>
    <scope>NUCLEOTIDE SEQUENCE [LARGE SCALE GENOMIC DNA]</scope>
    <source>
        <strain evidence="3">B47_G16</strain>
    </source>
</reference>
<comment type="caution">
    <text evidence="3">The sequence shown here is derived from an EMBL/GenBank/DDBJ whole genome shotgun (WGS) entry which is preliminary data.</text>
</comment>
<protein>
    <recommendedName>
        <fullName evidence="2">DUF4350 domain-containing protein</fullName>
    </recommendedName>
</protein>
<keyword evidence="1" id="KW-0472">Membrane</keyword>
<evidence type="ECO:0000313" key="4">
    <source>
        <dbReference type="Proteomes" id="UP000279422"/>
    </source>
</evidence>
<name>A0A497E330_UNCAE</name>
<dbReference type="Pfam" id="PF14258">
    <property type="entry name" value="DUF4350"/>
    <property type="match status" value="1"/>
</dbReference>
<proteinExistence type="predicted"/>
<dbReference type="AlphaFoldDB" id="A0A497E330"/>
<evidence type="ECO:0000259" key="2">
    <source>
        <dbReference type="Pfam" id="PF14258"/>
    </source>
</evidence>
<evidence type="ECO:0000313" key="3">
    <source>
        <dbReference type="EMBL" id="RLE08602.1"/>
    </source>
</evidence>
<feature type="domain" description="DUF4350" evidence="2">
    <location>
        <begin position="34"/>
        <end position="232"/>
    </location>
</feature>
<sequence>MKKAFILGCLLAGVVIAFLIRFLPPNDDFHLDNPFWNGLKTFQEKTQGSSLSYISDIDFVAFPAETCLFIIGPSGSYSAREIASIERYLRAGGLLILTDDFGSGNLILEGLGLKTRFSHQLVIDPLFRGKSSVLVKSVDFSGPLADIKSLMFNFPTFLQVERGEGRVFATSSSFSISRDSLVQDEASAGQEGPFPMVAEITYGAGKIYLIADSSLFINSMLGEEENEKLLQTITQDKKIFIDTSHHPKGLLAKMQSTMIALYQITSRFEIRYSLFLVLVIAVLWLKVKKRKVVEDEDIEAILKRHPAWDKNTLVKLKKERFNE</sequence>
<organism evidence="3 4">
    <name type="scientific">Aerophobetes bacterium</name>
    <dbReference type="NCBI Taxonomy" id="2030807"/>
    <lineage>
        <taxon>Bacteria</taxon>
        <taxon>Candidatus Aerophobota</taxon>
    </lineage>
</organism>
<gene>
    <name evidence="3" type="ORF">DRJ00_05975</name>
</gene>
<accession>A0A497E330</accession>
<evidence type="ECO:0000256" key="1">
    <source>
        <dbReference type="SAM" id="Phobius"/>
    </source>
</evidence>
<dbReference type="InterPro" id="IPR025646">
    <property type="entry name" value="DUF4350"/>
</dbReference>
<keyword evidence="1" id="KW-1133">Transmembrane helix</keyword>
<dbReference type="EMBL" id="QMPZ01000088">
    <property type="protein sequence ID" value="RLE08602.1"/>
    <property type="molecule type" value="Genomic_DNA"/>
</dbReference>
<feature type="transmembrane region" description="Helical" evidence="1">
    <location>
        <begin position="270"/>
        <end position="287"/>
    </location>
</feature>
<keyword evidence="1" id="KW-0812">Transmembrane</keyword>
<dbReference type="Proteomes" id="UP000279422">
    <property type="component" value="Unassembled WGS sequence"/>
</dbReference>